<proteinExistence type="predicted"/>
<dbReference type="Proteomes" id="UP001324380">
    <property type="component" value="Chromosome"/>
</dbReference>
<evidence type="ECO:0000313" key="1">
    <source>
        <dbReference type="EMBL" id="WPU96326.1"/>
    </source>
</evidence>
<sequence length="159" mass="18398">MPGSVYIQQAESLANAIEIAIDAFKKFPSENWNMGHVCRLIDTYSSWEKTVLNSGPRYKSVESLSYTSNRVFSFFQESSGDIVNYFWQQIKENNLPFERENKLDKILKRQKIKDQAEYDFVTGTMVPFQLDGIIEDEEVMILGRLMLAYEQEQSGLTTV</sequence>
<keyword evidence="2" id="KW-1185">Reference proteome</keyword>
<protein>
    <submittedName>
        <fullName evidence="1">Uncharacterized protein</fullName>
    </submittedName>
</protein>
<accession>A0ABZ0TTA1</accession>
<dbReference type="EMBL" id="CP139558">
    <property type="protein sequence ID" value="WPU96326.1"/>
    <property type="molecule type" value="Genomic_DNA"/>
</dbReference>
<evidence type="ECO:0000313" key="2">
    <source>
        <dbReference type="Proteomes" id="UP001324380"/>
    </source>
</evidence>
<gene>
    <name evidence="1" type="ORF">SNE25_12435</name>
</gene>
<dbReference type="RefSeq" id="WP_321565425.1">
    <property type="nucleotide sequence ID" value="NZ_CP139558.1"/>
</dbReference>
<organism evidence="1 2">
    <name type="scientific">Mucilaginibacter sabulilitoris</name>
    <dbReference type="NCBI Taxonomy" id="1173583"/>
    <lineage>
        <taxon>Bacteria</taxon>
        <taxon>Pseudomonadati</taxon>
        <taxon>Bacteroidota</taxon>
        <taxon>Sphingobacteriia</taxon>
        <taxon>Sphingobacteriales</taxon>
        <taxon>Sphingobacteriaceae</taxon>
        <taxon>Mucilaginibacter</taxon>
    </lineage>
</organism>
<reference evidence="1 2" key="1">
    <citation type="submission" date="2023-11" db="EMBL/GenBank/DDBJ databases">
        <title>Analysis of the Genomes of Mucilaginibacter gossypii cycad 4 and M. sabulilitoris SNA2: microbes with the potential for plant growth promotion.</title>
        <authorList>
            <person name="Hirsch A.M."/>
            <person name="Humm E."/>
            <person name="Rubbi M."/>
            <person name="Del Vecchio G."/>
            <person name="Ha S.M."/>
            <person name="Pellegrini M."/>
            <person name="Gunsalus R.P."/>
        </authorList>
    </citation>
    <scope>NUCLEOTIDE SEQUENCE [LARGE SCALE GENOMIC DNA]</scope>
    <source>
        <strain evidence="1 2">SNA2</strain>
    </source>
</reference>
<name>A0ABZ0TTA1_9SPHI</name>